<feature type="compositionally biased region" description="Basic and acidic residues" evidence="1">
    <location>
        <begin position="138"/>
        <end position="147"/>
    </location>
</feature>
<accession>A0A9Q3EJQ0</accession>
<dbReference type="AlphaFoldDB" id="A0A9Q3EJQ0"/>
<feature type="region of interest" description="Disordered" evidence="1">
    <location>
        <begin position="89"/>
        <end position="164"/>
    </location>
</feature>
<feature type="compositionally biased region" description="Basic residues" evidence="1">
    <location>
        <begin position="117"/>
        <end position="137"/>
    </location>
</feature>
<proteinExistence type="predicted"/>
<dbReference type="Proteomes" id="UP000765509">
    <property type="component" value="Unassembled WGS sequence"/>
</dbReference>
<sequence length="275" mass="31802">MEDSRTCTSAQRDIPVSVQELVYGIKAAGVGTFEKYLDRHNELIFSSEEVHEPRNYSGPSGGWTPMSCKGQVQQIKAWFKNQSLLSEDQQKKLAQGKENSPVEAPQASTIKNLPQQGKKRTSNTQRAIRRARKRKRERQIPVEKALHSELQNYKQRKDSHGKFVQYGKKSDGVQKQVGRENEIMLFKEIDLVKLVTHFEMCNKEIMAKFNDLQYIQQTLGREILQLKESQRTIIGLEGVNKDRTLSLTHICERIEYKVTFLNQPEDNSIYFITKQ</sequence>
<feature type="compositionally biased region" description="Polar residues" evidence="1">
    <location>
        <begin position="106"/>
        <end position="115"/>
    </location>
</feature>
<comment type="caution">
    <text evidence="2">The sequence shown here is derived from an EMBL/GenBank/DDBJ whole genome shotgun (WGS) entry which is preliminary data.</text>
</comment>
<protein>
    <submittedName>
        <fullName evidence="2">Uncharacterized protein</fullName>
    </submittedName>
</protein>
<evidence type="ECO:0000313" key="3">
    <source>
        <dbReference type="Proteomes" id="UP000765509"/>
    </source>
</evidence>
<name>A0A9Q3EJQ0_9BASI</name>
<evidence type="ECO:0000256" key="1">
    <source>
        <dbReference type="SAM" id="MobiDB-lite"/>
    </source>
</evidence>
<reference evidence="2" key="1">
    <citation type="submission" date="2021-03" db="EMBL/GenBank/DDBJ databases">
        <title>Draft genome sequence of rust myrtle Austropuccinia psidii MF-1, a brazilian biotype.</title>
        <authorList>
            <person name="Quecine M.C."/>
            <person name="Pachon D.M.R."/>
            <person name="Bonatelli M.L."/>
            <person name="Correr F.H."/>
            <person name="Franceschini L.M."/>
            <person name="Leite T.F."/>
            <person name="Margarido G.R.A."/>
            <person name="Almeida C.A."/>
            <person name="Ferrarezi J.A."/>
            <person name="Labate C.A."/>
        </authorList>
    </citation>
    <scope>NUCLEOTIDE SEQUENCE</scope>
    <source>
        <strain evidence="2">MF-1</strain>
    </source>
</reference>
<gene>
    <name evidence="2" type="ORF">O181_060972</name>
</gene>
<evidence type="ECO:0000313" key="2">
    <source>
        <dbReference type="EMBL" id="MBW0521257.1"/>
    </source>
</evidence>
<dbReference type="EMBL" id="AVOT02028685">
    <property type="protein sequence ID" value="MBW0521257.1"/>
    <property type="molecule type" value="Genomic_DNA"/>
</dbReference>
<keyword evidence="3" id="KW-1185">Reference proteome</keyword>
<organism evidence="2 3">
    <name type="scientific">Austropuccinia psidii MF-1</name>
    <dbReference type="NCBI Taxonomy" id="1389203"/>
    <lineage>
        <taxon>Eukaryota</taxon>
        <taxon>Fungi</taxon>
        <taxon>Dikarya</taxon>
        <taxon>Basidiomycota</taxon>
        <taxon>Pucciniomycotina</taxon>
        <taxon>Pucciniomycetes</taxon>
        <taxon>Pucciniales</taxon>
        <taxon>Sphaerophragmiaceae</taxon>
        <taxon>Austropuccinia</taxon>
    </lineage>
</organism>